<dbReference type="GO" id="GO:0046912">
    <property type="term" value="F:acyltransferase activity, acyl groups converted into alkyl on transfer"/>
    <property type="evidence" value="ECO:0007669"/>
    <property type="project" value="InterPro"/>
</dbReference>
<evidence type="ECO:0000256" key="2">
    <source>
        <dbReference type="ARBA" id="ARBA00022679"/>
    </source>
</evidence>
<evidence type="ECO:0000313" key="5">
    <source>
        <dbReference type="EMBL" id="PWE00561.1"/>
    </source>
</evidence>
<proteinExistence type="inferred from homology"/>
<dbReference type="Pfam" id="PF00682">
    <property type="entry name" value="HMGL-like"/>
    <property type="match status" value="1"/>
</dbReference>
<comment type="similarity">
    <text evidence="1 3">Belongs to the alpha-IPM synthase/homocitrate synthase family.</text>
</comment>
<name>A0A2U2BBX8_9BACT</name>
<dbReference type="SUPFAM" id="SSF51569">
    <property type="entry name" value="Aldolase"/>
    <property type="match status" value="1"/>
</dbReference>
<dbReference type="EMBL" id="QEWP01000002">
    <property type="protein sequence ID" value="PWE00561.1"/>
    <property type="molecule type" value="Genomic_DNA"/>
</dbReference>
<accession>A0A2U2BBX8</accession>
<dbReference type="Gene3D" id="1.10.238.260">
    <property type="match status" value="1"/>
</dbReference>
<dbReference type="Proteomes" id="UP000244956">
    <property type="component" value="Unassembled WGS sequence"/>
</dbReference>
<dbReference type="InterPro" id="IPR000891">
    <property type="entry name" value="PYR_CT"/>
</dbReference>
<dbReference type="PROSITE" id="PS00816">
    <property type="entry name" value="AIPM_HOMOCIT_SYNTH_2"/>
    <property type="match status" value="1"/>
</dbReference>
<evidence type="ECO:0000256" key="1">
    <source>
        <dbReference type="ARBA" id="ARBA00006154"/>
    </source>
</evidence>
<dbReference type="RefSeq" id="WP_109262933.1">
    <property type="nucleotide sequence ID" value="NZ_QEWP01000002.1"/>
</dbReference>
<feature type="domain" description="Pyruvate carboxyltransferase" evidence="4">
    <location>
        <begin position="4"/>
        <end position="255"/>
    </location>
</feature>
<dbReference type="CDD" id="cd07939">
    <property type="entry name" value="DRE_TIM_NifV"/>
    <property type="match status" value="1"/>
</dbReference>
<dbReference type="Pfam" id="PF22617">
    <property type="entry name" value="HCS_D2"/>
    <property type="match status" value="1"/>
</dbReference>
<protein>
    <recommendedName>
        <fullName evidence="4">Pyruvate carboxyltransferase domain-containing protein</fullName>
    </recommendedName>
</protein>
<dbReference type="InterPro" id="IPR013785">
    <property type="entry name" value="Aldolase_TIM"/>
</dbReference>
<comment type="caution">
    <text evidence="5">The sequence shown here is derived from an EMBL/GenBank/DDBJ whole genome shotgun (WGS) entry which is preliminary data.</text>
</comment>
<dbReference type="PROSITE" id="PS00815">
    <property type="entry name" value="AIPM_HOMOCIT_SYNTH_1"/>
    <property type="match status" value="1"/>
</dbReference>
<dbReference type="AlphaFoldDB" id="A0A2U2BBX8"/>
<keyword evidence="6" id="KW-1185">Reference proteome</keyword>
<dbReference type="PANTHER" id="PTHR42880">
    <property type="entry name" value="HOMOCITRATE SYNTHASE"/>
    <property type="match status" value="1"/>
</dbReference>
<dbReference type="Gene3D" id="3.20.20.70">
    <property type="entry name" value="Aldolase class I"/>
    <property type="match status" value="1"/>
</dbReference>
<evidence type="ECO:0000259" key="4">
    <source>
        <dbReference type="PROSITE" id="PS50991"/>
    </source>
</evidence>
<sequence length="374" mass="41273">MRQFYLIDTTLRDGEQAPGVVFSLEEKIRIASTLDAAGVPELEVGTPAISDEEIAHIKRIIDQGFNFRSACWARAMEADILLSAKTGVSQINISFPVSDILLNSMGKSRSWIMNEMDRLIKMAKDHFQFVSVGAQDASRAAENDLIEFVSAVHTSGVDRIRFADTVGVLNPMQVHNWFTRFVKRYPSVEFEFHGHNDLGMGTANTFTALTSGCHCASVTVNGLGERAGNAALEEIVAGLSTSYHVDCGVNLKKTVELSDYVAEISGRKLHASKPISGEMAFKHETGIHCRSLRKDPLAYQPFLPSEAGRTISFAAGKHSGKASVQKILMDLGMEIEENRFNEFMSSLKNHSSTQKRGLTEEEFVEIVRCFVSCK</sequence>
<dbReference type="InterPro" id="IPR013477">
    <property type="entry name" value="NifV/FrbC"/>
</dbReference>
<gene>
    <name evidence="5" type="ORF">DDZ16_02895</name>
</gene>
<reference evidence="5 6" key="1">
    <citation type="submission" date="2018-05" db="EMBL/GenBank/DDBJ databases">
        <title>Marinilabilia rubrum sp. nov., isolated from saltern sediment.</title>
        <authorList>
            <person name="Zhang R."/>
        </authorList>
    </citation>
    <scope>NUCLEOTIDE SEQUENCE [LARGE SCALE GENOMIC DNA]</scope>
    <source>
        <strain evidence="5 6">WTE16</strain>
    </source>
</reference>
<evidence type="ECO:0000313" key="6">
    <source>
        <dbReference type="Proteomes" id="UP000244956"/>
    </source>
</evidence>
<dbReference type="PROSITE" id="PS50991">
    <property type="entry name" value="PYR_CT"/>
    <property type="match status" value="1"/>
</dbReference>
<dbReference type="GO" id="GO:0019752">
    <property type="term" value="P:carboxylic acid metabolic process"/>
    <property type="evidence" value="ECO:0007669"/>
    <property type="project" value="InterPro"/>
</dbReference>
<dbReference type="OrthoDB" id="9804858at2"/>
<dbReference type="InterPro" id="IPR002034">
    <property type="entry name" value="AIPM/Hcit_synth_CS"/>
</dbReference>
<dbReference type="PANTHER" id="PTHR42880:SF1">
    <property type="entry name" value="ISOPROPYLMALATE_HOMOCITRATE_CITRAMALATE SYNTHASE FAMILY PROTEIN"/>
    <property type="match status" value="1"/>
</dbReference>
<evidence type="ECO:0000256" key="3">
    <source>
        <dbReference type="RuleBase" id="RU003523"/>
    </source>
</evidence>
<dbReference type="InterPro" id="IPR054691">
    <property type="entry name" value="LeuA/HCS_post-cat"/>
</dbReference>
<keyword evidence="2 3" id="KW-0808">Transferase</keyword>
<organism evidence="5 6">
    <name type="scientific">Marinilabilia rubra</name>
    <dbReference type="NCBI Taxonomy" id="2162893"/>
    <lineage>
        <taxon>Bacteria</taxon>
        <taxon>Pseudomonadati</taxon>
        <taxon>Bacteroidota</taxon>
        <taxon>Bacteroidia</taxon>
        <taxon>Marinilabiliales</taxon>
        <taxon>Marinilabiliaceae</taxon>
        <taxon>Marinilabilia</taxon>
    </lineage>
</organism>